<dbReference type="EMBL" id="QVFD01000007">
    <property type="protein sequence ID" value="RGC46962.1"/>
    <property type="molecule type" value="Genomic_DNA"/>
</dbReference>
<sequence length="145" mass="17590">METSNKEKLSAKVPDNRKEITEITETELKELEKVAKQYGRDSWEYSKYLKVNFKHIGEEIPEDVPFSEYYDYILKNFRITKPMAEWTDVDYKIYNSQRARFNVLFHIKNSTWKEPYDDRQKRIIERVRNGTDYDILAGECPEWFQ</sequence>
<evidence type="ECO:0000313" key="1">
    <source>
        <dbReference type="EMBL" id="RGC46962.1"/>
    </source>
</evidence>
<dbReference type="RefSeq" id="WP_117540021.1">
    <property type="nucleotide sequence ID" value="NZ_QVFD01000007.1"/>
</dbReference>
<organism evidence="1 2">
    <name type="scientific">Coprococcus catus</name>
    <dbReference type="NCBI Taxonomy" id="116085"/>
    <lineage>
        <taxon>Bacteria</taxon>
        <taxon>Bacillati</taxon>
        <taxon>Bacillota</taxon>
        <taxon>Clostridia</taxon>
        <taxon>Lachnospirales</taxon>
        <taxon>Lachnospiraceae</taxon>
        <taxon>Coprococcus</taxon>
    </lineage>
</organism>
<gene>
    <name evidence="1" type="ORF">DW747_08620</name>
</gene>
<protein>
    <submittedName>
        <fullName evidence="1">Uncharacterized protein</fullName>
    </submittedName>
</protein>
<keyword evidence="2" id="KW-1185">Reference proteome</keyword>
<evidence type="ECO:0000313" key="2">
    <source>
        <dbReference type="Proteomes" id="UP000261231"/>
    </source>
</evidence>
<dbReference type="Proteomes" id="UP000261231">
    <property type="component" value="Unassembled WGS sequence"/>
</dbReference>
<dbReference type="AlphaFoldDB" id="A0A3E2XMG4"/>
<accession>A0A3E2XMG4</accession>
<comment type="caution">
    <text evidence="1">The sequence shown here is derived from an EMBL/GenBank/DDBJ whole genome shotgun (WGS) entry which is preliminary data.</text>
</comment>
<name>A0A3E2XMG4_9FIRM</name>
<proteinExistence type="predicted"/>
<reference evidence="1 2" key="1">
    <citation type="submission" date="2018-08" db="EMBL/GenBank/DDBJ databases">
        <title>A genome reference for cultivated species of the human gut microbiota.</title>
        <authorList>
            <person name="Zou Y."/>
            <person name="Xue W."/>
            <person name="Luo G."/>
        </authorList>
    </citation>
    <scope>NUCLEOTIDE SEQUENCE [LARGE SCALE GENOMIC DNA]</scope>
    <source>
        <strain evidence="1 2">AM28-39</strain>
    </source>
</reference>
<dbReference type="OrthoDB" id="2057979at2"/>